<keyword evidence="2" id="KW-1185">Reference proteome</keyword>
<dbReference type="EMBL" id="VOIH02000007">
    <property type="protein sequence ID" value="KAF3441130.1"/>
    <property type="molecule type" value="Genomic_DNA"/>
</dbReference>
<reference evidence="1" key="1">
    <citation type="submission" date="2020-03" db="EMBL/GenBank/DDBJ databases">
        <title>A high-quality chromosome-level genome assembly of a woody plant with both climbing and erect habits, Rhamnella rubrinervis.</title>
        <authorList>
            <person name="Lu Z."/>
            <person name="Yang Y."/>
            <person name="Zhu X."/>
            <person name="Sun Y."/>
        </authorList>
    </citation>
    <scope>NUCLEOTIDE SEQUENCE</scope>
    <source>
        <strain evidence="1">BYM</strain>
        <tissue evidence="1">Leaf</tissue>
    </source>
</reference>
<dbReference type="AlphaFoldDB" id="A0A8K0GY89"/>
<evidence type="ECO:0000313" key="2">
    <source>
        <dbReference type="Proteomes" id="UP000796880"/>
    </source>
</evidence>
<protein>
    <submittedName>
        <fullName evidence="1">Uncharacterized protein</fullName>
    </submittedName>
</protein>
<organism evidence="1 2">
    <name type="scientific">Rhamnella rubrinervis</name>
    <dbReference type="NCBI Taxonomy" id="2594499"/>
    <lineage>
        <taxon>Eukaryota</taxon>
        <taxon>Viridiplantae</taxon>
        <taxon>Streptophyta</taxon>
        <taxon>Embryophyta</taxon>
        <taxon>Tracheophyta</taxon>
        <taxon>Spermatophyta</taxon>
        <taxon>Magnoliopsida</taxon>
        <taxon>eudicotyledons</taxon>
        <taxon>Gunneridae</taxon>
        <taxon>Pentapetalae</taxon>
        <taxon>rosids</taxon>
        <taxon>fabids</taxon>
        <taxon>Rosales</taxon>
        <taxon>Rhamnaceae</taxon>
        <taxon>rhamnoid group</taxon>
        <taxon>Rhamneae</taxon>
        <taxon>Rhamnella</taxon>
    </lineage>
</organism>
<dbReference type="Proteomes" id="UP000796880">
    <property type="component" value="Unassembled WGS sequence"/>
</dbReference>
<proteinExistence type="predicted"/>
<evidence type="ECO:0000313" key="1">
    <source>
        <dbReference type="EMBL" id="KAF3441130.1"/>
    </source>
</evidence>
<sequence>MFDPSLLRLGMPRVIRWLPLPYSSLLCLEVLKDYQYKWVSLSFRRGFAEISIEHLVEFSLNGTISGESAGGLALGGNVLKRIVQTLNLGAQPRPSMQIAMRLSATNFNRIVDPVETLFWFLETEKFLEEEMDHSKEEKVRIVGFYLMKILVVGVVDPTYQSLWDAVLEWPLLGAVACFHCGQFGHFRNKSPYLIHSSMGTIELDLEPQDPVFTLSSSVAVKGRVLPLNKVEHNLHRLIGVVVDVNDLQAKEDYLL</sequence>
<accession>A0A8K0GY89</accession>
<comment type="caution">
    <text evidence="1">The sequence shown here is derived from an EMBL/GenBank/DDBJ whole genome shotgun (WGS) entry which is preliminary data.</text>
</comment>
<name>A0A8K0GY89_9ROSA</name>
<gene>
    <name evidence="1" type="ORF">FNV43_RR15041</name>
</gene>